<dbReference type="InterPro" id="IPR006699">
    <property type="entry name" value="GlpP"/>
</dbReference>
<comment type="caution">
    <text evidence="1">The sequence shown here is derived from an EMBL/GenBank/DDBJ whole genome shotgun (WGS) entry which is preliminary data.</text>
</comment>
<evidence type="ECO:0000313" key="2">
    <source>
        <dbReference type="Proteomes" id="UP000190973"/>
    </source>
</evidence>
<dbReference type="SUPFAM" id="SSF110391">
    <property type="entry name" value="GlpP-like"/>
    <property type="match status" value="1"/>
</dbReference>
<name>A0A1S8SBF1_CLOBE</name>
<dbReference type="Pfam" id="PF04309">
    <property type="entry name" value="G3P_antiterm"/>
    <property type="match status" value="1"/>
</dbReference>
<dbReference type="GO" id="GO:0006355">
    <property type="term" value="P:regulation of DNA-templated transcription"/>
    <property type="evidence" value="ECO:0007669"/>
    <property type="project" value="InterPro"/>
</dbReference>
<dbReference type="PANTHER" id="PTHR35787:SF1">
    <property type="entry name" value="GLYCEROL UPTAKE OPERON ANTITERMINATOR REGULATORY PROTEIN"/>
    <property type="match status" value="1"/>
</dbReference>
<dbReference type="InterPro" id="IPR013785">
    <property type="entry name" value="Aldolase_TIM"/>
</dbReference>
<protein>
    <submittedName>
        <fullName evidence="1">Glycerol-3-phosphate responsive antiterminator</fullName>
    </submittedName>
</protein>
<sequence>MNIKELLEENPIIAAVKNQEQLDQALDSEAQIIFVLFGDVMSIKRISELITSKNKIGIIHIDLVEGFTNKEIVVKYIKEETKFSGIISTKPQVVKLAKKYNLLGVQRVFIFDTLSLNNVKSHMISECDAIEVLPGIIPKVIEIISKYSSKPVVAGGLIETKEEVMQALNSGATCVSTTKKEIWNM</sequence>
<evidence type="ECO:0000313" key="1">
    <source>
        <dbReference type="EMBL" id="OOM62535.1"/>
    </source>
</evidence>
<accession>A0A1S8SBF1</accession>
<dbReference type="PANTHER" id="PTHR35787">
    <property type="entry name" value="GLYCEROL UPTAKE OPERON ANTITERMINATOR REGULATORY PROTEIN"/>
    <property type="match status" value="1"/>
</dbReference>
<dbReference type="PIRSF" id="PIRSF016897">
    <property type="entry name" value="GlpP"/>
    <property type="match status" value="1"/>
</dbReference>
<gene>
    <name evidence="1" type="ORF">CLBCK_16820</name>
</gene>
<reference evidence="1 2" key="1">
    <citation type="submission" date="2016-05" db="EMBL/GenBank/DDBJ databases">
        <title>Microbial solvent formation.</title>
        <authorList>
            <person name="Poehlein A."/>
            <person name="Montoya Solano J.D."/>
            <person name="Flitsch S."/>
            <person name="Krabben P."/>
            <person name="Duerre P."/>
            <person name="Daniel R."/>
        </authorList>
    </citation>
    <scope>NUCLEOTIDE SEQUENCE [LARGE SCALE GENOMIC DNA]</scope>
    <source>
        <strain evidence="1 2">DSM 53</strain>
    </source>
</reference>
<dbReference type="Gene3D" id="3.20.20.70">
    <property type="entry name" value="Aldolase class I"/>
    <property type="match status" value="1"/>
</dbReference>
<dbReference type="EMBL" id="LZZI01000022">
    <property type="protein sequence ID" value="OOM62535.1"/>
    <property type="molecule type" value="Genomic_DNA"/>
</dbReference>
<dbReference type="GO" id="GO:0006071">
    <property type="term" value="P:glycerol metabolic process"/>
    <property type="evidence" value="ECO:0007669"/>
    <property type="project" value="InterPro"/>
</dbReference>
<dbReference type="AlphaFoldDB" id="A0A1S8SBF1"/>
<proteinExistence type="predicted"/>
<dbReference type="RefSeq" id="WP_077838351.1">
    <property type="nucleotide sequence ID" value="NZ_JABTAE010000001.1"/>
</dbReference>
<dbReference type="Proteomes" id="UP000190973">
    <property type="component" value="Unassembled WGS sequence"/>
</dbReference>
<organism evidence="1 2">
    <name type="scientific">Clostridium beijerinckii</name>
    <name type="common">Clostridium MP</name>
    <dbReference type="NCBI Taxonomy" id="1520"/>
    <lineage>
        <taxon>Bacteria</taxon>
        <taxon>Bacillati</taxon>
        <taxon>Bacillota</taxon>
        <taxon>Clostridia</taxon>
        <taxon>Eubacteriales</taxon>
        <taxon>Clostridiaceae</taxon>
        <taxon>Clostridium</taxon>
    </lineage>
</organism>